<accession>A0ABW8F634</accession>
<gene>
    <name evidence="1" type="ORF">ACIP2Z_00865</name>
</gene>
<keyword evidence="2" id="KW-1185">Reference proteome</keyword>
<evidence type="ECO:0008006" key="3">
    <source>
        <dbReference type="Google" id="ProtNLM"/>
    </source>
</evidence>
<dbReference type="RefSeq" id="WP_402069096.1">
    <property type="nucleotide sequence ID" value="NZ_JBIVGG010000001.1"/>
</dbReference>
<organism evidence="1 2">
    <name type="scientific">Streptomyces iakyrus</name>
    <dbReference type="NCBI Taxonomy" id="68219"/>
    <lineage>
        <taxon>Bacteria</taxon>
        <taxon>Bacillati</taxon>
        <taxon>Actinomycetota</taxon>
        <taxon>Actinomycetes</taxon>
        <taxon>Kitasatosporales</taxon>
        <taxon>Streptomycetaceae</taxon>
        <taxon>Streptomyces</taxon>
    </lineage>
</organism>
<dbReference type="Proteomes" id="UP001617511">
    <property type="component" value="Unassembled WGS sequence"/>
</dbReference>
<proteinExistence type="predicted"/>
<evidence type="ECO:0000313" key="1">
    <source>
        <dbReference type="EMBL" id="MFJ4077492.1"/>
    </source>
</evidence>
<evidence type="ECO:0000313" key="2">
    <source>
        <dbReference type="Proteomes" id="UP001617511"/>
    </source>
</evidence>
<comment type="caution">
    <text evidence="1">The sequence shown here is derived from an EMBL/GenBank/DDBJ whole genome shotgun (WGS) entry which is preliminary data.</text>
</comment>
<reference evidence="1 2" key="1">
    <citation type="submission" date="2024-10" db="EMBL/GenBank/DDBJ databases">
        <title>The Natural Products Discovery Center: Release of the First 8490 Sequenced Strains for Exploring Actinobacteria Biosynthetic Diversity.</title>
        <authorList>
            <person name="Kalkreuter E."/>
            <person name="Kautsar S.A."/>
            <person name="Yang D."/>
            <person name="Bader C.D."/>
            <person name="Teijaro C.N."/>
            <person name="Fluegel L."/>
            <person name="Davis C.M."/>
            <person name="Simpson J.R."/>
            <person name="Lauterbach L."/>
            <person name="Steele A.D."/>
            <person name="Gui C."/>
            <person name="Meng S."/>
            <person name="Li G."/>
            <person name="Viehrig K."/>
            <person name="Ye F."/>
            <person name="Su P."/>
            <person name="Kiefer A.F."/>
            <person name="Nichols A."/>
            <person name="Cepeda A.J."/>
            <person name="Yan W."/>
            <person name="Fan B."/>
            <person name="Jiang Y."/>
            <person name="Adhikari A."/>
            <person name="Zheng C.-J."/>
            <person name="Schuster L."/>
            <person name="Cowan T.M."/>
            <person name="Smanski M.J."/>
            <person name="Chevrette M.G."/>
            <person name="De Carvalho L.P.S."/>
            <person name="Shen B."/>
        </authorList>
    </citation>
    <scope>NUCLEOTIDE SEQUENCE [LARGE SCALE GENOMIC DNA]</scope>
    <source>
        <strain evidence="1 2">NPDC089932</strain>
    </source>
</reference>
<protein>
    <recommendedName>
        <fullName evidence="3">DNA-binding protein</fullName>
    </recommendedName>
</protein>
<dbReference type="EMBL" id="JBIVGG010000001">
    <property type="protein sequence ID" value="MFJ4077492.1"/>
    <property type="molecule type" value="Genomic_DNA"/>
</dbReference>
<sequence>MSIELSLPCRVITLNVQLGPLKGGTTLEALVSEAIKLKYDTTRRLADFFAVPEPVIGDVVHSLWNGGWIWIDFDTGRIGLTDRERSSDPSSDPGARTERREYLYEPLSQQVFAQREGIRRPHRDQLEVPADAEASLTLADTAQAELRGAVQRLMLDEQRTASDSVVLSVLPAGLGERQDASLRWVSLKVGVATNENTGRLFVQAADPTSTWPAQAVVRLSNRLADYVERWPQSRFSQQLRGRATEQLERFPGVRSLIGRLTEDLERPIKQDKIAAWRDRQNNLAASARSINQYLDTLSRLRARADLLTNSPARLAALRAVVGQAKQQLVVVCGALRPASLRMLIESGVERALERNVQLVLLWGSDGRGTLPAPVVAQLMAWRSRFPGQLTVPESAAQISANLVIADDQAALVGSDGLLDSHDSALVAAWVRATEAGRAARPPQAVLELLAWVRDRCPDWALGRTILAAADFADRPRDAVAVSRDLSFPTIPENADAALMSMWRNSWVEYGSMLAEAVKAVSEGQPAIELLMDGEIDEAVADAVNESSRRLAIADDSTGALPLRNRLLADLADKQTRGVTVRVDCPPPPEDAVDPLFHQIPNSFRAPGPPRGRVVVADDQVILGSTRPLTAPLHGNAARRSRVALRIHSRTLSDAMADWLGVPAPSGSPAPDQDDAGHRGARDALTLAKGGQLVRRDRLPLDDYLHRALDDHDDPWSVMERLQETAVDPRLLASAVATVLQRRDGSERYRTTWTNWLIGHLWERGSYVSAALLGSSVPDGPESMPGAACLLAAAIEHAPLQMDVDLPAIELVERHAEWAHTTPGRSVGAVGLLADYLLGGDAAATDCIGLLSTSLPPGWRDLTSTVVELYGEIDSPLPVVNVASLLDRSTGVAARRAQWDGVAAETEKLIALHTRFTFRSGKVLYRRITARDGILTRLLSAATSDDAQLRRAVVAELPKKVTPYFDEIVMREGETAIAWSRHRSFLEKVEQVFRSARAAEAAYAPSAEEPTPLRPADLTAAKWISEAWDELRDQAESMPAPYHFPFLALLDRLRPLVAWQETQL</sequence>
<name>A0ABW8F634_9ACTN</name>